<gene>
    <name evidence="1" type="ORF">FSP39_005096</name>
</gene>
<proteinExistence type="predicted"/>
<evidence type="ECO:0008006" key="3">
    <source>
        <dbReference type="Google" id="ProtNLM"/>
    </source>
</evidence>
<reference evidence="1" key="1">
    <citation type="submission" date="2019-08" db="EMBL/GenBank/DDBJ databases">
        <title>The improved chromosome-level genome for the pearl oyster Pinctada fucata martensii using PacBio sequencing and Hi-C.</title>
        <authorList>
            <person name="Zheng Z."/>
        </authorList>
    </citation>
    <scope>NUCLEOTIDE SEQUENCE</scope>
    <source>
        <strain evidence="1">ZZ-2019</strain>
        <tissue evidence="1">Adductor muscle</tissue>
    </source>
</reference>
<evidence type="ECO:0000313" key="2">
    <source>
        <dbReference type="Proteomes" id="UP001186944"/>
    </source>
</evidence>
<keyword evidence="2" id="KW-1185">Reference proteome</keyword>
<organism evidence="1 2">
    <name type="scientific">Pinctada imbricata</name>
    <name type="common">Atlantic pearl-oyster</name>
    <name type="synonym">Pinctada martensii</name>
    <dbReference type="NCBI Taxonomy" id="66713"/>
    <lineage>
        <taxon>Eukaryota</taxon>
        <taxon>Metazoa</taxon>
        <taxon>Spiralia</taxon>
        <taxon>Lophotrochozoa</taxon>
        <taxon>Mollusca</taxon>
        <taxon>Bivalvia</taxon>
        <taxon>Autobranchia</taxon>
        <taxon>Pteriomorphia</taxon>
        <taxon>Pterioida</taxon>
        <taxon>Pterioidea</taxon>
        <taxon>Pteriidae</taxon>
        <taxon>Pinctada</taxon>
    </lineage>
</organism>
<accession>A0AA88YJ23</accession>
<dbReference type="EMBL" id="VSWD01000003">
    <property type="protein sequence ID" value="KAK3105766.1"/>
    <property type="molecule type" value="Genomic_DNA"/>
</dbReference>
<dbReference type="Proteomes" id="UP001186944">
    <property type="component" value="Unassembled WGS sequence"/>
</dbReference>
<protein>
    <recommendedName>
        <fullName evidence="3">Tripartite motif-containing protein 2</fullName>
    </recommendedName>
</protein>
<dbReference type="SUPFAM" id="SSF63829">
    <property type="entry name" value="Calcium-dependent phosphotriesterase"/>
    <property type="match status" value="1"/>
</dbReference>
<name>A0AA88YJ23_PINIB</name>
<sequence>MPCCVTCIDESHDNHSMCKWKSISKQAESLYAKFVDVFPRTKSSYNYMTTEYEDYVQSMNSTLTALRCQFQSVRMAFDEMEASMIEPLVKEIDEVRRIHSDHEQQFQHVECLKHLYESTQKDGHLEKAIFFANFPSFESLNFGNHSFPEAAEFEPAQLNIPNAEDIIGSLIRYDDEPSQVDVKNLRVLSLKSIDTLCLDDRVLPTKDGTKWIISDAKQIKCEISKKDILKRATVLSTLNKDMKRLEVLSTKDATSTYIKDASIIPPSDIVYTDSDKRQVWRVSVHGHKRLVVDTSPVTPNGICFTRNKRLVLGLSEPWSNGRSLIRMYHLENLRSIFEIENDEQWNRLFSSIEAIFQNPRDDFIVHDDNNLLCVSKQGCLRWKIKKDFRHYCIDKFCNIVVATENEIRVLDANGKFLKTLLTNFDFLTTPTSLFVDTDDLLWIGQGNSTKVVKYCK</sequence>
<evidence type="ECO:0000313" key="1">
    <source>
        <dbReference type="EMBL" id="KAK3105766.1"/>
    </source>
</evidence>
<comment type="caution">
    <text evidence="1">The sequence shown here is derived from an EMBL/GenBank/DDBJ whole genome shotgun (WGS) entry which is preliminary data.</text>
</comment>
<dbReference type="AlphaFoldDB" id="A0AA88YJ23"/>